<evidence type="ECO:0000256" key="3">
    <source>
        <dbReference type="ARBA" id="ARBA00010617"/>
    </source>
</evidence>
<dbReference type="PANTHER" id="PTHR24291">
    <property type="entry name" value="CYTOCHROME P450 FAMILY 4"/>
    <property type="match status" value="1"/>
</dbReference>
<keyword evidence="13" id="KW-1185">Reference proteome</keyword>
<keyword evidence="4" id="KW-0349">Heme</keyword>
<dbReference type="InterPro" id="IPR050196">
    <property type="entry name" value="Cytochrome_P450_Monoox"/>
</dbReference>
<comment type="similarity">
    <text evidence="3">Belongs to the cytochrome P450 family.</text>
</comment>
<accession>A0A7J7KAR6</accession>
<dbReference type="OrthoDB" id="1470350at2759"/>
<evidence type="ECO:0000256" key="5">
    <source>
        <dbReference type="ARBA" id="ARBA00022723"/>
    </source>
</evidence>
<dbReference type="AlphaFoldDB" id="A0A7J7KAR6"/>
<evidence type="ECO:0000256" key="10">
    <source>
        <dbReference type="ARBA" id="ARBA00023136"/>
    </source>
</evidence>
<dbReference type="InterPro" id="IPR036396">
    <property type="entry name" value="Cyt_P450_sf"/>
</dbReference>
<comment type="caution">
    <text evidence="12">The sequence shown here is derived from an EMBL/GenBank/DDBJ whole genome shotgun (WGS) entry which is preliminary data.</text>
</comment>
<keyword evidence="10 11" id="KW-0472">Membrane</keyword>
<dbReference type="GO" id="GO:0004497">
    <property type="term" value="F:monooxygenase activity"/>
    <property type="evidence" value="ECO:0007669"/>
    <property type="project" value="UniProtKB-KW"/>
</dbReference>
<dbReference type="PANTHER" id="PTHR24291:SF189">
    <property type="entry name" value="CYTOCHROME P450 4C3-RELATED"/>
    <property type="match status" value="1"/>
</dbReference>
<comment type="cofactor">
    <cofactor evidence="1">
        <name>heme</name>
        <dbReference type="ChEBI" id="CHEBI:30413"/>
    </cofactor>
</comment>
<organism evidence="12 13">
    <name type="scientific">Bugula neritina</name>
    <name type="common">Brown bryozoan</name>
    <name type="synonym">Sertularia neritina</name>
    <dbReference type="NCBI Taxonomy" id="10212"/>
    <lineage>
        <taxon>Eukaryota</taxon>
        <taxon>Metazoa</taxon>
        <taxon>Spiralia</taxon>
        <taxon>Lophotrochozoa</taxon>
        <taxon>Bryozoa</taxon>
        <taxon>Gymnolaemata</taxon>
        <taxon>Cheilostomatida</taxon>
        <taxon>Flustrina</taxon>
        <taxon>Buguloidea</taxon>
        <taxon>Bugulidae</taxon>
        <taxon>Bugula</taxon>
    </lineage>
</organism>
<keyword evidence="11" id="KW-1133">Transmembrane helix</keyword>
<dbReference type="InterPro" id="IPR001128">
    <property type="entry name" value="Cyt_P450"/>
</dbReference>
<evidence type="ECO:0000313" key="13">
    <source>
        <dbReference type="Proteomes" id="UP000593567"/>
    </source>
</evidence>
<keyword evidence="9" id="KW-0503">Monooxygenase</keyword>
<dbReference type="Proteomes" id="UP000593567">
    <property type="component" value="Unassembled WGS sequence"/>
</dbReference>
<evidence type="ECO:0000256" key="4">
    <source>
        <dbReference type="ARBA" id="ARBA00022617"/>
    </source>
</evidence>
<proteinExistence type="inferred from homology"/>
<evidence type="ECO:0000256" key="2">
    <source>
        <dbReference type="ARBA" id="ARBA00004586"/>
    </source>
</evidence>
<dbReference type="GO" id="GO:0005506">
    <property type="term" value="F:iron ion binding"/>
    <property type="evidence" value="ECO:0007669"/>
    <property type="project" value="InterPro"/>
</dbReference>
<keyword evidence="11" id="KW-0812">Transmembrane</keyword>
<dbReference type="GO" id="GO:0005789">
    <property type="term" value="C:endoplasmic reticulum membrane"/>
    <property type="evidence" value="ECO:0007669"/>
    <property type="project" value="UniProtKB-SubCell"/>
</dbReference>
<dbReference type="SUPFAM" id="SSF48264">
    <property type="entry name" value="Cytochrome P450"/>
    <property type="match status" value="1"/>
</dbReference>
<keyword evidence="7" id="KW-0560">Oxidoreductase</keyword>
<protein>
    <submittedName>
        <fullName evidence="12">CYP4V2</fullName>
    </submittedName>
</protein>
<dbReference type="PRINTS" id="PR00464">
    <property type="entry name" value="EP450II"/>
</dbReference>
<evidence type="ECO:0000256" key="6">
    <source>
        <dbReference type="ARBA" id="ARBA00022824"/>
    </source>
</evidence>
<name>A0A7J7KAR6_BUGNE</name>
<evidence type="ECO:0000256" key="11">
    <source>
        <dbReference type="SAM" id="Phobius"/>
    </source>
</evidence>
<evidence type="ECO:0000256" key="7">
    <source>
        <dbReference type="ARBA" id="ARBA00023002"/>
    </source>
</evidence>
<keyword evidence="6" id="KW-0256">Endoplasmic reticulum</keyword>
<evidence type="ECO:0000256" key="8">
    <source>
        <dbReference type="ARBA" id="ARBA00023004"/>
    </source>
</evidence>
<sequence length="338" mass="38910">MLREILLSTVDHINSTSTLVLLSVVGIISLIWYLLWNNSRDRKLLRKLPYIQPWPLVGDLLTISADSGTAFHQFLQWAAERREQGLYRLMILEECWVFVYGAEHIKKLCSSNVNLKKSNHYDTMLPWLGRGLLTSYGSKWRSRRKMLTPSFHFNILKTFNGMINSHAKELRDKLMKDACDTGQSYDILDDVTRSTLDIICDTAMGVEVNALHGENSEYVEALSIIKEGADDRSRSPIDKFDFIYDRRAVGKKVNKAISLAQDFTIQVIKRRREMRDSGTDYEQKKHQPFLDLLLDCTDEEGLSLTDSDIREEVDTFMFEGHDTTSSGIFFTIYLLGET</sequence>
<dbReference type="GO" id="GO:0016705">
    <property type="term" value="F:oxidoreductase activity, acting on paired donors, with incorporation or reduction of molecular oxygen"/>
    <property type="evidence" value="ECO:0007669"/>
    <property type="project" value="InterPro"/>
</dbReference>
<evidence type="ECO:0000256" key="1">
    <source>
        <dbReference type="ARBA" id="ARBA00001971"/>
    </source>
</evidence>
<evidence type="ECO:0000256" key="9">
    <source>
        <dbReference type="ARBA" id="ARBA00023033"/>
    </source>
</evidence>
<comment type="subcellular location">
    <subcellularLocation>
        <location evidence="2">Endoplasmic reticulum membrane</location>
    </subcellularLocation>
</comment>
<keyword evidence="5" id="KW-0479">Metal-binding</keyword>
<dbReference type="Gene3D" id="1.10.630.10">
    <property type="entry name" value="Cytochrome P450"/>
    <property type="match status" value="1"/>
</dbReference>
<evidence type="ECO:0000313" key="12">
    <source>
        <dbReference type="EMBL" id="KAF6035303.1"/>
    </source>
</evidence>
<feature type="transmembrane region" description="Helical" evidence="11">
    <location>
        <begin position="12"/>
        <end position="36"/>
    </location>
</feature>
<dbReference type="EMBL" id="VXIV02000897">
    <property type="protein sequence ID" value="KAF6035303.1"/>
    <property type="molecule type" value="Genomic_DNA"/>
</dbReference>
<dbReference type="InterPro" id="IPR002402">
    <property type="entry name" value="Cyt_P450_E_grp-II"/>
</dbReference>
<dbReference type="GO" id="GO:0020037">
    <property type="term" value="F:heme binding"/>
    <property type="evidence" value="ECO:0007669"/>
    <property type="project" value="InterPro"/>
</dbReference>
<keyword evidence="8" id="KW-0408">Iron</keyword>
<gene>
    <name evidence="12" type="ORF">EB796_006385</name>
</gene>
<reference evidence="12" key="1">
    <citation type="submission" date="2020-06" db="EMBL/GenBank/DDBJ databases">
        <title>Draft genome of Bugula neritina, a colonial animal packing powerful symbionts and potential medicines.</title>
        <authorList>
            <person name="Rayko M."/>
        </authorList>
    </citation>
    <scope>NUCLEOTIDE SEQUENCE [LARGE SCALE GENOMIC DNA]</scope>
    <source>
        <strain evidence="12">Kwan_BN1</strain>
    </source>
</reference>
<dbReference type="Pfam" id="PF00067">
    <property type="entry name" value="p450"/>
    <property type="match status" value="1"/>
</dbReference>